<gene>
    <name evidence="5" type="primary">uspE_1</name>
    <name evidence="5" type="ORF">SV7mr_03490</name>
</gene>
<evidence type="ECO:0000313" key="6">
    <source>
        <dbReference type="Proteomes" id="UP000315003"/>
    </source>
</evidence>
<dbReference type="AlphaFoldDB" id="A0A517SP11"/>
<evidence type="ECO:0000256" key="3">
    <source>
        <dbReference type="ARBA" id="ARBA00037131"/>
    </source>
</evidence>
<evidence type="ECO:0000256" key="2">
    <source>
        <dbReference type="ARBA" id="ARBA00022490"/>
    </source>
</evidence>
<reference evidence="5 6" key="1">
    <citation type="submission" date="2019-02" db="EMBL/GenBank/DDBJ databases">
        <title>Deep-cultivation of Planctomycetes and their phenomic and genomic characterization uncovers novel biology.</title>
        <authorList>
            <person name="Wiegand S."/>
            <person name="Jogler M."/>
            <person name="Boedeker C."/>
            <person name="Pinto D."/>
            <person name="Vollmers J."/>
            <person name="Rivas-Marin E."/>
            <person name="Kohn T."/>
            <person name="Peeters S.H."/>
            <person name="Heuer A."/>
            <person name="Rast P."/>
            <person name="Oberbeckmann S."/>
            <person name="Bunk B."/>
            <person name="Jeske O."/>
            <person name="Meyerdierks A."/>
            <person name="Storesund J.E."/>
            <person name="Kallscheuer N."/>
            <person name="Luecker S."/>
            <person name="Lage O.M."/>
            <person name="Pohl T."/>
            <person name="Merkel B.J."/>
            <person name="Hornburger P."/>
            <person name="Mueller R.-W."/>
            <person name="Bruemmer F."/>
            <person name="Labrenz M."/>
            <person name="Spormann A.M."/>
            <person name="Op den Camp H."/>
            <person name="Overmann J."/>
            <person name="Amann R."/>
            <person name="Jetten M.S.M."/>
            <person name="Mascher T."/>
            <person name="Medema M.H."/>
            <person name="Devos D.P."/>
            <person name="Kaster A.-K."/>
            <person name="Ovreas L."/>
            <person name="Rohde M."/>
            <person name="Galperin M.Y."/>
            <person name="Jogler C."/>
        </authorList>
    </citation>
    <scope>NUCLEOTIDE SEQUENCE [LARGE SCALE GENOMIC DNA]</scope>
    <source>
        <strain evidence="5 6">SV_7m_r</strain>
    </source>
</reference>
<dbReference type="Proteomes" id="UP000315003">
    <property type="component" value="Chromosome"/>
</dbReference>
<sequence length="311" mass="33786">MLSIKKILVSAEGEHSIAAINRGFAVAKRAKAKVTLMNVIKPIPSSLSWWTDAASPAEIQDLLIQDHEAKLRHQIIEHGGDPDEHEVIVKVGDTAGLLAREVVEHDYDFVIRSGTAGKERNYLDSVSQSLMRNCPCPVWIMKPEIFGSFDRVMVAVDVEAGDKTHQSLNQEILEYAAAIAANDDAELHVVCVWDIWMEAALRRRSGDQEVDEMRAKHAADAKAKLESLVKEHVDPEVPVILHVANGTPAPQILGLVEHVHADLLVMGTVCRTGVAGFLIGNTAVTLLTQVPCSVLAAKPEGFVSPIQASSP</sequence>
<dbReference type="Gene3D" id="3.40.50.12370">
    <property type="match status" value="1"/>
</dbReference>
<comment type="subcellular location">
    <subcellularLocation>
        <location evidence="1">Cytoplasm</location>
    </subcellularLocation>
</comment>
<evidence type="ECO:0000259" key="4">
    <source>
        <dbReference type="Pfam" id="PF00582"/>
    </source>
</evidence>
<accession>A0A517SP11</accession>
<keyword evidence="6" id="KW-1185">Reference proteome</keyword>
<proteinExistence type="predicted"/>
<keyword evidence="2" id="KW-0963">Cytoplasm</keyword>
<dbReference type="PANTHER" id="PTHR47892:SF1">
    <property type="entry name" value="UNIVERSAL STRESS PROTEIN E"/>
    <property type="match status" value="1"/>
</dbReference>
<feature type="domain" description="UspA" evidence="4">
    <location>
        <begin position="149"/>
        <end position="297"/>
    </location>
</feature>
<comment type="function">
    <text evidence="3">Required for resistance to DNA-damaging agents.</text>
</comment>
<dbReference type="SUPFAM" id="SSF52402">
    <property type="entry name" value="Adenine nucleotide alpha hydrolases-like"/>
    <property type="match status" value="2"/>
</dbReference>
<protein>
    <submittedName>
        <fullName evidence="5">Universal stress protein E</fullName>
    </submittedName>
</protein>
<dbReference type="Pfam" id="PF00582">
    <property type="entry name" value="Usp"/>
    <property type="match status" value="2"/>
</dbReference>
<dbReference type="EMBL" id="CP036272">
    <property type="protein sequence ID" value="QDT57864.1"/>
    <property type="molecule type" value="Genomic_DNA"/>
</dbReference>
<evidence type="ECO:0000313" key="5">
    <source>
        <dbReference type="EMBL" id="QDT57864.1"/>
    </source>
</evidence>
<dbReference type="PANTHER" id="PTHR47892">
    <property type="entry name" value="UNIVERSAL STRESS PROTEIN E"/>
    <property type="match status" value="1"/>
</dbReference>
<dbReference type="InterPro" id="IPR006016">
    <property type="entry name" value="UspA"/>
</dbReference>
<evidence type="ECO:0000256" key="1">
    <source>
        <dbReference type="ARBA" id="ARBA00004496"/>
    </source>
</evidence>
<name>A0A517SP11_9BACT</name>
<feature type="domain" description="UspA" evidence="4">
    <location>
        <begin position="4"/>
        <end position="142"/>
    </location>
</feature>
<dbReference type="RefSeq" id="WP_145268618.1">
    <property type="nucleotide sequence ID" value="NZ_CP036272.1"/>
</dbReference>
<organism evidence="5 6">
    <name type="scientific">Stieleria bergensis</name>
    <dbReference type="NCBI Taxonomy" id="2528025"/>
    <lineage>
        <taxon>Bacteria</taxon>
        <taxon>Pseudomonadati</taxon>
        <taxon>Planctomycetota</taxon>
        <taxon>Planctomycetia</taxon>
        <taxon>Pirellulales</taxon>
        <taxon>Pirellulaceae</taxon>
        <taxon>Stieleria</taxon>
    </lineage>
</organism>
<dbReference type="GO" id="GO:0005737">
    <property type="term" value="C:cytoplasm"/>
    <property type="evidence" value="ECO:0007669"/>
    <property type="project" value="UniProtKB-SubCell"/>
</dbReference>
<dbReference type="CDD" id="cd00293">
    <property type="entry name" value="USP-like"/>
    <property type="match status" value="1"/>
</dbReference>
<dbReference type="OrthoDB" id="239260at2"/>